<protein>
    <recommendedName>
        <fullName evidence="1">Glycosyltransferase 2-like domain-containing protein</fullName>
    </recommendedName>
</protein>
<dbReference type="InterPro" id="IPR029044">
    <property type="entry name" value="Nucleotide-diphossugar_trans"/>
</dbReference>
<dbReference type="SUPFAM" id="SSF53448">
    <property type="entry name" value="Nucleotide-diphospho-sugar transferases"/>
    <property type="match status" value="1"/>
</dbReference>
<comment type="caution">
    <text evidence="2">The sequence shown here is derived from an EMBL/GenBank/DDBJ whole genome shotgun (WGS) entry which is preliminary data.</text>
</comment>
<gene>
    <name evidence="2" type="ORF">NEPTK9_000538</name>
</gene>
<proteinExistence type="predicted"/>
<evidence type="ECO:0000259" key="1">
    <source>
        <dbReference type="Pfam" id="PF00535"/>
    </source>
</evidence>
<feature type="domain" description="Glycosyltransferase 2-like" evidence="1">
    <location>
        <begin position="63"/>
        <end position="143"/>
    </location>
</feature>
<organism evidence="2 3">
    <name type="scientific">Candidatus Neptunichlamydia vexilliferae</name>
    <dbReference type="NCBI Taxonomy" id="1651774"/>
    <lineage>
        <taxon>Bacteria</taxon>
        <taxon>Pseudomonadati</taxon>
        <taxon>Chlamydiota</taxon>
        <taxon>Chlamydiia</taxon>
        <taxon>Parachlamydiales</taxon>
        <taxon>Simkaniaceae</taxon>
        <taxon>Candidatus Neptunichlamydia</taxon>
    </lineage>
</organism>
<accession>A0ABS0AY28</accession>
<dbReference type="Gene3D" id="3.90.550.10">
    <property type="entry name" value="Spore Coat Polysaccharide Biosynthesis Protein SpsA, Chain A"/>
    <property type="match status" value="1"/>
</dbReference>
<keyword evidence="3" id="KW-1185">Reference proteome</keyword>
<dbReference type="CDD" id="cd00761">
    <property type="entry name" value="Glyco_tranf_GTA_type"/>
    <property type="match status" value="1"/>
</dbReference>
<sequence length="480" mass="55664">MKMLKKEKSLIKRFFILFIILLLPTFFIREYRIIKSKKDMRILPAEDFYCFEVADYQGKSFTFIVLTHNNVDSIEQNLETILSQDYEDFRVCYLDLASSDGTAEILRERVGEKVNLVECQKDYELYEAYYNIVLNCPDDQVIVHLYGTDWLAHNDVLSCLSHSYTNPDVWLAYGQYLDYPSYQKGVHNPKPKKTLYKKRVQRAPWVMAPLKTFYAGLFKKLHVEAGFFLSIENENALLMPMVELAKAHVRFIPNVLFIHNKNSGRVRKSRRLAFMADQVEKTLSKKMVDLMILSENTPQDLEKCLKSCQSKLKGVADIHVIYRFIEKTYLGYEKVKRKFPKVHFAHPLEYGEETFKQTVIQSLWGSKGSAPYVLLSTDQVKVTDPIFLPTCVKAMRKAHAYGFFFPLGKEGKGPIRQGIYYWNIRNQTAAALQMGLYRRLDLEQDLKALQFGSLQELMERWAGQAAGDRLGLCFEEAKAG</sequence>
<evidence type="ECO:0000313" key="2">
    <source>
        <dbReference type="EMBL" id="MBF5059033.1"/>
    </source>
</evidence>
<name>A0ABS0AY28_9BACT</name>
<dbReference type="Proteomes" id="UP001194714">
    <property type="component" value="Unassembled WGS sequence"/>
</dbReference>
<dbReference type="EMBL" id="JAAEJV010000009">
    <property type="protein sequence ID" value="MBF5059033.1"/>
    <property type="molecule type" value="Genomic_DNA"/>
</dbReference>
<dbReference type="InterPro" id="IPR001173">
    <property type="entry name" value="Glyco_trans_2-like"/>
</dbReference>
<reference evidence="2 3" key="1">
    <citation type="submission" date="2020-01" db="EMBL/GenBank/DDBJ databases">
        <title>Draft genome sequence of Cand. Neptunochlamydia vexilliferae K9.</title>
        <authorList>
            <person name="Schulz F."/>
            <person name="Koestlbacher S."/>
            <person name="Wascher F."/>
            <person name="Pizzetti I."/>
            <person name="Horn M."/>
        </authorList>
    </citation>
    <scope>NUCLEOTIDE SEQUENCE [LARGE SCALE GENOMIC DNA]</scope>
    <source>
        <strain evidence="2 3">K9</strain>
    </source>
</reference>
<evidence type="ECO:0000313" key="3">
    <source>
        <dbReference type="Proteomes" id="UP001194714"/>
    </source>
</evidence>
<dbReference type="Pfam" id="PF00535">
    <property type="entry name" value="Glycos_transf_2"/>
    <property type="match status" value="1"/>
</dbReference>